<organism evidence="3">
    <name type="scientific">Phytophthora capsici</name>
    <dbReference type="NCBI Taxonomy" id="4784"/>
    <lineage>
        <taxon>Eukaryota</taxon>
        <taxon>Sar</taxon>
        <taxon>Stramenopiles</taxon>
        <taxon>Oomycota</taxon>
        <taxon>Peronosporomycetes</taxon>
        <taxon>Peronosporales</taxon>
        <taxon>Peronosporaceae</taxon>
        <taxon>Phytophthora</taxon>
    </lineage>
</organism>
<name>A0A7U3NTK1_PHYCP</name>
<reference evidence="3" key="1">
    <citation type="journal article" date="2020" name="Mol. Plant Microbe Interact.">
        <title>sORF-encoded polypeptide SEP1 is a novel virulence factor of Phytophthora pathogens.</title>
        <authorList>
            <person name="Wang N."/>
            <person name="Yin Z."/>
            <person name="Duan W."/>
            <person name="Zhang X."/>
            <person name="Pi L."/>
            <person name="Zhang Y."/>
            <person name="Dou D."/>
        </authorList>
    </citation>
    <scope>NUCLEOTIDE SEQUENCE</scope>
</reference>
<evidence type="ECO:0000313" key="3">
    <source>
        <dbReference type="EMBL" id="QOW95968.1"/>
    </source>
</evidence>
<keyword evidence="2" id="KW-0732">Signal</keyword>
<proteinExistence type="evidence at transcript level"/>
<sequence length="94" mass="9572">MRSGRWCMVALVAVTVVNCSAASTTDSSGAGQVQAAENESAKAVKPGKNGYGTVTYGSASSDSGDNSEAAANRLALEKAEAQHPNMRLRLGIGI</sequence>
<evidence type="ECO:0000256" key="1">
    <source>
        <dbReference type="SAM" id="MobiDB-lite"/>
    </source>
</evidence>
<feature type="chain" id="PRO_5031232514" evidence="2">
    <location>
        <begin position="23"/>
        <end position="94"/>
    </location>
</feature>
<accession>A0A7U3NTK1</accession>
<dbReference type="VEuPathDB" id="FungiDB:DVH05_009282"/>
<feature type="region of interest" description="Disordered" evidence="1">
    <location>
        <begin position="24"/>
        <end position="68"/>
    </location>
</feature>
<feature type="compositionally biased region" description="Polar residues" evidence="1">
    <location>
        <begin position="55"/>
        <end position="66"/>
    </location>
</feature>
<feature type="signal peptide" evidence="2">
    <location>
        <begin position="1"/>
        <end position="22"/>
    </location>
</feature>
<dbReference type="EMBL" id="MT563403">
    <property type="protein sequence ID" value="QOW95968.1"/>
    <property type="molecule type" value="mRNA"/>
</dbReference>
<protein>
    <submittedName>
        <fullName evidence="3">SEP1</fullName>
    </submittedName>
</protein>
<evidence type="ECO:0000256" key="2">
    <source>
        <dbReference type="SAM" id="SignalP"/>
    </source>
</evidence>
<dbReference type="AlphaFoldDB" id="A0A7U3NTK1"/>